<dbReference type="OrthoDB" id="2414723at2759"/>
<feature type="compositionally biased region" description="Low complexity" evidence="1">
    <location>
        <begin position="406"/>
        <end position="431"/>
    </location>
</feature>
<protein>
    <recommendedName>
        <fullName evidence="2">Potassium channel tetramerisation-type BTB domain-containing protein</fullName>
    </recommendedName>
</protein>
<evidence type="ECO:0000256" key="1">
    <source>
        <dbReference type="SAM" id="MobiDB-lite"/>
    </source>
</evidence>
<dbReference type="Gene3D" id="3.30.710.10">
    <property type="entry name" value="Potassium Channel Kv1.1, Chain A"/>
    <property type="match status" value="1"/>
</dbReference>
<evidence type="ECO:0000313" key="3">
    <source>
        <dbReference type="EMBL" id="CDO55415.1"/>
    </source>
</evidence>
<sequence length="495" mass="56750">MYYSTDSVSLQQSSSITEYDSLKDENQFNVDIPQILPPDQIYSIKVGGKLFELSGASLSSDAPSYFTTFFLKNEDCKSQPTLFIDRSPIIFEIIVAHLQGYFCMPKSDAEFFYLLIDASYFHLPRLLQQLTATGIFAKVGMRFFRIPRSLFSRPGDVPNYFTNNISTVYSLIEPSGNHDFIRPQQFAPPTVSGRSSELFQDLLGLLEGGCTETIIKSDSHRRSLIKECRFYQFRNLEQRLLPVTLHTNRCRQVEEIILNLEDIDPMNITLEPIRMGYKTAFYSRPFVDDKQHPRELIFQISDDETVALIKSPPLIWEVSFYDETRLRVQKLLNLFSERFGCQKSIGQHGYVVDVIDAAIKLNNHPLDPLTVCTDDSLKEDEYSTNQLYSDSVKHEYQNDNKSYSATNTPSIDNNNSNNNGNTPHPNHNNNSIGSKVDSYTVLKKRKLGPQSPLQMTCSRSLWRIKVGANNKLMLQLVRADCYCGQRFLNMTREFL</sequence>
<dbReference type="PANTHER" id="PTHR31758">
    <property type="entry name" value="BTB/POZ DOMAIN-CONTAINING PROTEIN YLR108C"/>
    <property type="match status" value="1"/>
</dbReference>
<gene>
    <name evidence="3" type="ORF">BN980_GECA11s00813g</name>
</gene>
<dbReference type="EMBL" id="CCBN010000011">
    <property type="protein sequence ID" value="CDO55415.1"/>
    <property type="molecule type" value="Genomic_DNA"/>
</dbReference>
<dbReference type="STRING" id="1173061.A0A0J9XDI0"/>
<evidence type="ECO:0000259" key="2">
    <source>
        <dbReference type="Pfam" id="PF02214"/>
    </source>
</evidence>
<dbReference type="InterPro" id="IPR011333">
    <property type="entry name" value="SKP1/BTB/POZ_sf"/>
</dbReference>
<accession>A0A0J9XDI0</accession>
<proteinExistence type="predicted"/>
<dbReference type="Proteomes" id="UP000242525">
    <property type="component" value="Unassembled WGS sequence"/>
</dbReference>
<dbReference type="InterPro" id="IPR003131">
    <property type="entry name" value="T1-type_BTB"/>
</dbReference>
<feature type="domain" description="Potassium channel tetramerisation-type BTB" evidence="2">
    <location>
        <begin position="44"/>
        <end position="126"/>
    </location>
</feature>
<dbReference type="GO" id="GO:0051260">
    <property type="term" value="P:protein homooligomerization"/>
    <property type="evidence" value="ECO:0007669"/>
    <property type="project" value="InterPro"/>
</dbReference>
<feature type="region of interest" description="Disordered" evidence="1">
    <location>
        <begin position="400"/>
        <end position="434"/>
    </location>
</feature>
<dbReference type="PANTHER" id="PTHR31758:SF2">
    <property type="entry name" value="BTB_POZ DOMAIN-CONTAINING PROTEIN YLR108C"/>
    <property type="match status" value="1"/>
</dbReference>
<reference evidence="3" key="1">
    <citation type="submission" date="2014-03" db="EMBL/GenBank/DDBJ databases">
        <authorList>
            <person name="Casaregola S."/>
        </authorList>
    </citation>
    <scope>NUCLEOTIDE SEQUENCE [LARGE SCALE GENOMIC DNA]</scope>
    <source>
        <strain evidence="3">CLIB 918</strain>
    </source>
</reference>
<dbReference type="Pfam" id="PF02214">
    <property type="entry name" value="BTB_2"/>
    <property type="match status" value="1"/>
</dbReference>
<comment type="caution">
    <text evidence="3">The sequence shown here is derived from an EMBL/GenBank/DDBJ whole genome shotgun (WGS) entry which is preliminary data.</text>
</comment>
<keyword evidence="4" id="KW-1185">Reference proteome</keyword>
<dbReference type="SUPFAM" id="SSF54695">
    <property type="entry name" value="POZ domain"/>
    <property type="match status" value="1"/>
</dbReference>
<name>A0A0J9XDI0_GEOCN</name>
<dbReference type="AlphaFoldDB" id="A0A0J9XDI0"/>
<evidence type="ECO:0000313" key="4">
    <source>
        <dbReference type="Proteomes" id="UP000242525"/>
    </source>
</evidence>
<organism evidence="3 4">
    <name type="scientific">Geotrichum candidum</name>
    <name type="common">Oospora lactis</name>
    <name type="synonym">Dipodascus geotrichum</name>
    <dbReference type="NCBI Taxonomy" id="1173061"/>
    <lineage>
        <taxon>Eukaryota</taxon>
        <taxon>Fungi</taxon>
        <taxon>Dikarya</taxon>
        <taxon>Ascomycota</taxon>
        <taxon>Saccharomycotina</taxon>
        <taxon>Dipodascomycetes</taxon>
        <taxon>Dipodascales</taxon>
        <taxon>Dipodascaceae</taxon>
        <taxon>Geotrichum</taxon>
    </lineage>
</organism>